<dbReference type="OMA" id="LPMEING"/>
<evidence type="ECO:0000259" key="5">
    <source>
        <dbReference type="Pfam" id="PF18052"/>
    </source>
</evidence>
<dbReference type="Gene3D" id="3.80.10.10">
    <property type="entry name" value="Ribonuclease Inhibitor"/>
    <property type="match status" value="1"/>
</dbReference>
<evidence type="ECO:0000313" key="8">
    <source>
        <dbReference type="EnsemblPlants" id="QL01p000749:mrna"/>
    </source>
</evidence>
<dbReference type="PANTHER" id="PTHR23155">
    <property type="entry name" value="DISEASE RESISTANCE PROTEIN RP"/>
    <property type="match status" value="1"/>
</dbReference>
<dbReference type="PRINTS" id="PR00364">
    <property type="entry name" value="DISEASERSIST"/>
</dbReference>
<dbReference type="FunFam" id="3.40.50.300:FF:001091">
    <property type="entry name" value="Probable disease resistance protein At1g61300"/>
    <property type="match status" value="1"/>
</dbReference>
<reference evidence="8" key="2">
    <citation type="submission" date="2021-01" db="UniProtKB">
        <authorList>
            <consortium name="EnsemblPlants"/>
        </authorList>
    </citation>
    <scope>IDENTIFICATION</scope>
</reference>
<dbReference type="GO" id="GO:0098542">
    <property type="term" value="P:defense response to other organism"/>
    <property type="evidence" value="ECO:0007669"/>
    <property type="project" value="TreeGrafter"/>
</dbReference>
<dbReference type="InterPro" id="IPR038005">
    <property type="entry name" value="RX-like_CC"/>
</dbReference>
<dbReference type="InterPro" id="IPR058922">
    <property type="entry name" value="WHD_DRP"/>
</dbReference>
<evidence type="ECO:0000313" key="9">
    <source>
        <dbReference type="Proteomes" id="UP000594261"/>
    </source>
</evidence>
<dbReference type="EMBL" id="LRBV02000001">
    <property type="status" value="NOT_ANNOTATED_CDS"/>
    <property type="molecule type" value="Genomic_DNA"/>
</dbReference>
<dbReference type="InterPro" id="IPR032675">
    <property type="entry name" value="LRR_dom_sf"/>
</dbReference>
<evidence type="ECO:0000256" key="1">
    <source>
        <dbReference type="ARBA" id="ARBA00022737"/>
    </source>
</evidence>
<proteinExistence type="predicted"/>
<feature type="domain" description="Disease resistance N-terminal" evidence="5">
    <location>
        <begin position="5"/>
        <end position="71"/>
    </location>
</feature>
<feature type="domain" description="NB-ARC" evidence="4">
    <location>
        <begin position="123"/>
        <end position="304"/>
    </location>
</feature>
<dbReference type="InterPro" id="IPR055414">
    <property type="entry name" value="LRR_R13L4/SHOC2-like"/>
</dbReference>
<keyword evidence="2" id="KW-0547">Nucleotide-binding</keyword>
<dbReference type="AlphaFoldDB" id="A0A7N2KK62"/>
<evidence type="ECO:0000256" key="2">
    <source>
        <dbReference type="ARBA" id="ARBA00022741"/>
    </source>
</evidence>
<reference evidence="8 9" key="1">
    <citation type="journal article" date="2016" name="G3 (Bethesda)">
        <title>First Draft Assembly and Annotation of the Genome of a California Endemic Oak Quercus lobata Nee (Fagaceae).</title>
        <authorList>
            <person name="Sork V.L."/>
            <person name="Fitz-Gibbon S.T."/>
            <person name="Puiu D."/>
            <person name="Crepeau M."/>
            <person name="Gugger P.F."/>
            <person name="Sherman R."/>
            <person name="Stevens K."/>
            <person name="Langley C.H."/>
            <person name="Pellegrini M."/>
            <person name="Salzberg S.L."/>
        </authorList>
    </citation>
    <scope>NUCLEOTIDE SEQUENCE [LARGE SCALE GENOMIC DNA]</scope>
    <source>
        <strain evidence="8 9">cv. SW786</strain>
    </source>
</reference>
<evidence type="ECO:0000259" key="6">
    <source>
        <dbReference type="Pfam" id="PF23559"/>
    </source>
</evidence>
<dbReference type="Gramene" id="QL01p000749:mrna">
    <property type="protein sequence ID" value="QL01p000749:mrna"/>
    <property type="gene ID" value="QL01p000749"/>
</dbReference>
<dbReference type="Gene3D" id="1.10.8.430">
    <property type="entry name" value="Helical domain of apoptotic protease-activating factors"/>
    <property type="match status" value="1"/>
</dbReference>
<feature type="domain" description="Disease resistance protein winged helix" evidence="6">
    <location>
        <begin position="391"/>
        <end position="462"/>
    </location>
</feature>
<dbReference type="InterPro" id="IPR027417">
    <property type="entry name" value="P-loop_NTPase"/>
</dbReference>
<dbReference type="Pfam" id="PF23598">
    <property type="entry name" value="LRR_14"/>
    <property type="match status" value="1"/>
</dbReference>
<keyword evidence="1" id="KW-0677">Repeat</keyword>
<evidence type="ECO:0000259" key="4">
    <source>
        <dbReference type="Pfam" id="PF00931"/>
    </source>
</evidence>
<accession>A0A7N2KK62</accession>
<dbReference type="SUPFAM" id="SSF52058">
    <property type="entry name" value="L domain-like"/>
    <property type="match status" value="1"/>
</dbReference>
<keyword evidence="3" id="KW-0611">Plant defense</keyword>
<dbReference type="InParanoid" id="A0A7N2KK62"/>
<evidence type="ECO:0000259" key="7">
    <source>
        <dbReference type="Pfam" id="PF23598"/>
    </source>
</evidence>
<organism evidence="8 9">
    <name type="scientific">Quercus lobata</name>
    <name type="common">Valley oak</name>
    <dbReference type="NCBI Taxonomy" id="97700"/>
    <lineage>
        <taxon>Eukaryota</taxon>
        <taxon>Viridiplantae</taxon>
        <taxon>Streptophyta</taxon>
        <taxon>Embryophyta</taxon>
        <taxon>Tracheophyta</taxon>
        <taxon>Spermatophyta</taxon>
        <taxon>Magnoliopsida</taxon>
        <taxon>eudicotyledons</taxon>
        <taxon>Gunneridae</taxon>
        <taxon>Pentapetalae</taxon>
        <taxon>rosids</taxon>
        <taxon>fabids</taxon>
        <taxon>Fagales</taxon>
        <taxon>Fagaceae</taxon>
        <taxon>Quercus</taxon>
    </lineage>
</organism>
<dbReference type="Gene3D" id="1.20.5.4130">
    <property type="match status" value="1"/>
</dbReference>
<dbReference type="InterPro" id="IPR036388">
    <property type="entry name" value="WH-like_DNA-bd_sf"/>
</dbReference>
<dbReference type="Gene3D" id="1.10.10.10">
    <property type="entry name" value="Winged helix-like DNA-binding domain superfamily/Winged helix DNA-binding domain"/>
    <property type="match status" value="1"/>
</dbReference>
<dbReference type="FunFam" id="1.10.10.10:FF:000322">
    <property type="entry name" value="Probable disease resistance protein At1g63360"/>
    <property type="match status" value="1"/>
</dbReference>
<dbReference type="InterPro" id="IPR042197">
    <property type="entry name" value="Apaf_helical"/>
</dbReference>
<evidence type="ECO:0000256" key="3">
    <source>
        <dbReference type="ARBA" id="ARBA00022821"/>
    </source>
</evidence>
<dbReference type="CDD" id="cd14798">
    <property type="entry name" value="RX-CC_like"/>
    <property type="match status" value="1"/>
</dbReference>
<dbReference type="InterPro" id="IPR002182">
    <property type="entry name" value="NB-ARC"/>
</dbReference>
<dbReference type="Pfam" id="PF23559">
    <property type="entry name" value="WHD_DRP"/>
    <property type="match status" value="1"/>
</dbReference>
<dbReference type="Pfam" id="PF18052">
    <property type="entry name" value="Rx_N"/>
    <property type="match status" value="1"/>
</dbReference>
<name>A0A7N2KK62_QUELO</name>
<dbReference type="EnsemblPlants" id="QL01p000749:mrna">
    <property type="protein sequence ID" value="QL01p000749:mrna"/>
    <property type="gene ID" value="QL01p000749"/>
</dbReference>
<dbReference type="Proteomes" id="UP000594261">
    <property type="component" value="Chromosome 1"/>
</dbReference>
<dbReference type="GO" id="GO:0043531">
    <property type="term" value="F:ADP binding"/>
    <property type="evidence" value="ECO:0007669"/>
    <property type="project" value="InterPro"/>
</dbReference>
<dbReference type="InterPro" id="IPR044974">
    <property type="entry name" value="Disease_R_plants"/>
</dbReference>
<dbReference type="InterPro" id="IPR041118">
    <property type="entry name" value="Rx_N"/>
</dbReference>
<protein>
    <submittedName>
        <fullName evidence="8">Uncharacterized protein</fullName>
    </submittedName>
</protein>
<keyword evidence="9" id="KW-1185">Reference proteome</keyword>
<dbReference type="Gene3D" id="3.40.50.300">
    <property type="entry name" value="P-loop containing nucleotide triphosphate hydrolases"/>
    <property type="match status" value="1"/>
</dbReference>
<dbReference type="Pfam" id="PF00931">
    <property type="entry name" value="NB-ARC"/>
    <property type="match status" value="1"/>
</dbReference>
<dbReference type="PANTHER" id="PTHR23155:SF1052">
    <property type="entry name" value="DISEASE RESISTANCE PROTEIN RPM1"/>
    <property type="match status" value="1"/>
</dbReference>
<dbReference type="SUPFAM" id="SSF52540">
    <property type="entry name" value="P-loop containing nucleoside triphosphate hydrolases"/>
    <property type="match status" value="1"/>
</dbReference>
<sequence>MAESAVKLLTQNLIPLLAQEVTLLEGIHDKVADINGELESIQSFLKDADARAEMGDTSAVAKTWVKQIQGINNDLKLIRERGERYGFNFLEQGGPSNDVRHDTWHDPRVASLFLEEAEVVGIESPKAELIEWLVEGPFNRTVISVVGIGGIGKTTLVKKVCKNEKVVAHFDCCAWITVSQSYKMEELLRHMIKQFYQASEESASTSIGSIDTMKEIELIEEVRQFVLEQRYVVVFDDIWNIRFWGYIKHALPDNGKGSRIIITTRSESIAPTNKESPSYHMYKLSPLPLEKAYELFYKKVFQCESRDYSLELVELSHLIIERCEGLPLALEVIGGLLSTKKKTAFEWCKFLDSLSSELQSDPHLLSITKILSLSYFDLPYNLKACFLYLGMFPEDYFINCARLIRLWIVEGFIKEKQGITLEDVAQDYLKQLIHRSLIQVEHVGFIGRIRMCRVHDMMREVILSRSEDLGFHVVSIQNYSSFDRIARCLSIRNNVDTPLKYITSSKTRSILILGVYQVSNAFLTTCFVNFKLMKIMDFEGAPINHIPKEVGNLFHLRYLSLRDTKVQVLPKSIGKLQNLESLDLKRSLVYKLPMEINGLCKLRYLVAYIGNNNIDLYNVEADCAALVEELGRLTQLRKLEISKLKREHGMSLCTALEKMSYLRSLRLSSTSEEENLELQSMSSANYFPIALSFSLLAMLESETKDLHFNTLISLHFTMFWLQVATGQVASTGMVALSYVQNSEKVSLASEFMYNYLSRDVTASVGYDYILRQVNSAFANFILPIECD</sequence>
<feature type="domain" description="Disease resistance R13L4/SHOC-2-like LRR" evidence="7">
    <location>
        <begin position="525"/>
        <end position="690"/>
    </location>
</feature>